<dbReference type="EMBL" id="JBHMAF010000010">
    <property type="protein sequence ID" value="MFB9757422.1"/>
    <property type="molecule type" value="Genomic_DNA"/>
</dbReference>
<dbReference type="InterPro" id="IPR025144">
    <property type="entry name" value="DUF4085"/>
</dbReference>
<organism evidence="1 2">
    <name type="scientific">Ectobacillus funiculus</name>
    <dbReference type="NCBI Taxonomy" id="137993"/>
    <lineage>
        <taxon>Bacteria</taxon>
        <taxon>Bacillati</taxon>
        <taxon>Bacillota</taxon>
        <taxon>Bacilli</taxon>
        <taxon>Bacillales</taxon>
        <taxon>Bacillaceae</taxon>
        <taxon>Ectobacillus</taxon>
    </lineage>
</organism>
<gene>
    <name evidence="1" type="ORF">ACFFMS_02530</name>
</gene>
<protein>
    <submittedName>
        <fullName evidence="1">DUF4085 family protein</fullName>
    </submittedName>
</protein>
<comment type="caution">
    <text evidence="1">The sequence shown here is derived from an EMBL/GenBank/DDBJ whole genome shotgun (WGS) entry which is preliminary data.</text>
</comment>
<dbReference type="Pfam" id="PF13315">
    <property type="entry name" value="DUF4085"/>
    <property type="match status" value="1"/>
</dbReference>
<evidence type="ECO:0000313" key="2">
    <source>
        <dbReference type="Proteomes" id="UP001589609"/>
    </source>
</evidence>
<keyword evidence="2" id="KW-1185">Reference proteome</keyword>
<dbReference type="Proteomes" id="UP001589609">
    <property type="component" value="Unassembled WGS sequence"/>
</dbReference>
<proteinExistence type="predicted"/>
<accession>A0ABV5WA09</accession>
<reference evidence="1 2" key="1">
    <citation type="submission" date="2024-09" db="EMBL/GenBank/DDBJ databases">
        <authorList>
            <person name="Sun Q."/>
            <person name="Mori K."/>
        </authorList>
    </citation>
    <scope>NUCLEOTIDE SEQUENCE [LARGE SCALE GENOMIC DNA]</scope>
    <source>
        <strain evidence="1 2">JCM 11201</strain>
    </source>
</reference>
<evidence type="ECO:0000313" key="1">
    <source>
        <dbReference type="EMBL" id="MFB9757422.1"/>
    </source>
</evidence>
<dbReference type="RefSeq" id="WP_379947737.1">
    <property type="nucleotide sequence ID" value="NZ_JBHMAF010000010.1"/>
</dbReference>
<sequence length="79" mass="9411">MVIDFNEIDKTFEMIFNDGALKFTFTNVQTLTIPDRLTESWWLYDEIYPAKHGFELRVLFNDMSELFLVAENVLIEEQN</sequence>
<name>A0ABV5WA09_9BACI</name>